<accession>A0A1M7EIJ6</accession>
<evidence type="ECO:0000256" key="1">
    <source>
        <dbReference type="SAM" id="SignalP"/>
    </source>
</evidence>
<evidence type="ECO:0000313" key="2">
    <source>
        <dbReference type="EMBL" id="SHL91675.1"/>
    </source>
</evidence>
<dbReference type="EMBL" id="FRBR01000007">
    <property type="protein sequence ID" value="SHL91675.1"/>
    <property type="molecule type" value="Genomic_DNA"/>
</dbReference>
<evidence type="ECO:0000313" key="3">
    <source>
        <dbReference type="Proteomes" id="UP000183974"/>
    </source>
</evidence>
<evidence type="ECO:0008006" key="4">
    <source>
        <dbReference type="Google" id="ProtNLM"/>
    </source>
</evidence>
<feature type="signal peptide" evidence="1">
    <location>
        <begin position="1"/>
        <end position="19"/>
    </location>
</feature>
<keyword evidence="3" id="KW-1185">Reference proteome</keyword>
<gene>
    <name evidence="2" type="ORF">SAMN05444398_10792</name>
</gene>
<dbReference type="Proteomes" id="UP000183974">
    <property type="component" value="Unassembled WGS sequence"/>
</dbReference>
<sequence length="52" mass="5282">MTLKTILTAAALTVTSAMAAHACPAHEQQAMSCADGTTWDAGSKTCVPQTTS</sequence>
<name>A0A1M7EIJ6_9RHOB</name>
<dbReference type="OrthoDB" id="7875700at2"/>
<proteinExistence type="predicted"/>
<protein>
    <recommendedName>
        <fullName evidence="4">Chitin binding Peritrophin-A domain-containing protein</fullName>
    </recommendedName>
</protein>
<organism evidence="2 3">
    <name type="scientific">Roseovarius pacificus</name>
    <dbReference type="NCBI Taxonomy" id="337701"/>
    <lineage>
        <taxon>Bacteria</taxon>
        <taxon>Pseudomonadati</taxon>
        <taxon>Pseudomonadota</taxon>
        <taxon>Alphaproteobacteria</taxon>
        <taxon>Rhodobacterales</taxon>
        <taxon>Roseobacteraceae</taxon>
        <taxon>Roseovarius</taxon>
    </lineage>
</organism>
<keyword evidence="1" id="KW-0732">Signal</keyword>
<dbReference type="STRING" id="337701.SAMN05444398_10792"/>
<feature type="chain" id="PRO_5012793980" description="Chitin binding Peritrophin-A domain-containing protein" evidence="1">
    <location>
        <begin position="20"/>
        <end position="52"/>
    </location>
</feature>
<reference evidence="2 3" key="1">
    <citation type="submission" date="2016-11" db="EMBL/GenBank/DDBJ databases">
        <authorList>
            <person name="Jaros S."/>
            <person name="Januszkiewicz K."/>
            <person name="Wedrychowicz H."/>
        </authorList>
    </citation>
    <scope>NUCLEOTIDE SEQUENCE [LARGE SCALE GENOMIC DNA]</scope>
    <source>
        <strain evidence="2 3">DSM 29589</strain>
    </source>
</reference>
<dbReference type="RefSeq" id="WP_143163211.1">
    <property type="nucleotide sequence ID" value="NZ_BMLR01000007.1"/>
</dbReference>
<dbReference type="AlphaFoldDB" id="A0A1M7EIJ6"/>